<dbReference type="Pfam" id="PF04365">
    <property type="entry name" value="BrnT_toxin"/>
    <property type="match status" value="1"/>
</dbReference>
<protein>
    <submittedName>
        <fullName evidence="1">Toxin</fullName>
    </submittedName>
</protein>
<dbReference type="InterPro" id="IPR007460">
    <property type="entry name" value="BrnT_toxin"/>
</dbReference>
<gene>
    <name evidence="1" type="ORF">DMP06_01265</name>
</gene>
<evidence type="ECO:0000313" key="1">
    <source>
        <dbReference type="EMBL" id="RNL42067.1"/>
    </source>
</evidence>
<dbReference type="Gene3D" id="3.10.450.530">
    <property type="entry name" value="Ribonuclease toxin, BrnT, of type II toxin-antitoxin system"/>
    <property type="match status" value="1"/>
</dbReference>
<keyword evidence="2" id="KW-1185">Reference proteome</keyword>
<reference evidence="2" key="1">
    <citation type="submission" date="2018-05" db="EMBL/GenBank/DDBJ databases">
        <title>Genome Sequencing of selected type strains of the family Eggerthellaceae.</title>
        <authorList>
            <person name="Danylec N."/>
            <person name="Stoll D.A."/>
            <person name="Doetsch A."/>
            <person name="Huch M."/>
        </authorList>
    </citation>
    <scope>NUCLEOTIDE SEQUENCE [LARGE SCALE GENOMIC DNA]</scope>
    <source>
        <strain evidence="2">DSM 24851</strain>
    </source>
</reference>
<name>A0A3N0B4M0_9ACTN</name>
<dbReference type="AlphaFoldDB" id="A0A3N0B4M0"/>
<sequence length="121" mass="14182">MDNGEFQNRISTNYSLDLRLYSPYNAIKRPEFEYDEAKSFLNAEKHGIDFEEAQELWDGPHFVTPVEFKGERRYSVVGKIGGEYWTAIATDRKGHVRIISVRRSIKKEASYYDGRRNENNP</sequence>
<dbReference type="InterPro" id="IPR038573">
    <property type="entry name" value="BrnT_sf"/>
</dbReference>
<dbReference type="EMBL" id="QIBX01000001">
    <property type="protein sequence ID" value="RNL42067.1"/>
    <property type="molecule type" value="Genomic_DNA"/>
</dbReference>
<comment type="caution">
    <text evidence="1">The sequence shown here is derived from an EMBL/GenBank/DDBJ whole genome shotgun (WGS) entry which is preliminary data.</text>
</comment>
<dbReference type="OrthoDB" id="9798158at2"/>
<organism evidence="1 2">
    <name type="scientific">Slackia equolifaciens</name>
    <dbReference type="NCBI Taxonomy" id="498718"/>
    <lineage>
        <taxon>Bacteria</taxon>
        <taxon>Bacillati</taxon>
        <taxon>Actinomycetota</taxon>
        <taxon>Coriobacteriia</taxon>
        <taxon>Eggerthellales</taxon>
        <taxon>Eggerthellaceae</taxon>
        <taxon>Slackia</taxon>
    </lineage>
</organism>
<proteinExistence type="predicted"/>
<dbReference type="RefSeq" id="WP_123207926.1">
    <property type="nucleotide sequence ID" value="NZ_JBHTHO010000008.1"/>
</dbReference>
<accession>A0A3N0B4M0</accession>
<dbReference type="Proteomes" id="UP000269591">
    <property type="component" value="Unassembled WGS sequence"/>
</dbReference>
<evidence type="ECO:0000313" key="2">
    <source>
        <dbReference type="Proteomes" id="UP000269591"/>
    </source>
</evidence>